<evidence type="ECO:0000256" key="4">
    <source>
        <dbReference type="ARBA" id="ARBA00022692"/>
    </source>
</evidence>
<keyword evidence="7 9" id="KW-0472">Membrane</keyword>
<feature type="transmembrane region" description="Helical" evidence="9">
    <location>
        <begin position="12"/>
        <end position="30"/>
    </location>
</feature>
<organism evidence="10 11">
    <name type="scientific">Moniliophthora roreri</name>
    <name type="common">Frosty pod rot fungus</name>
    <name type="synonym">Monilia roreri</name>
    <dbReference type="NCBI Taxonomy" id="221103"/>
    <lineage>
        <taxon>Eukaryota</taxon>
        <taxon>Fungi</taxon>
        <taxon>Dikarya</taxon>
        <taxon>Basidiomycota</taxon>
        <taxon>Agaricomycotina</taxon>
        <taxon>Agaricomycetes</taxon>
        <taxon>Agaricomycetidae</taxon>
        <taxon>Agaricales</taxon>
        <taxon>Marasmiineae</taxon>
        <taxon>Marasmiaceae</taxon>
        <taxon>Moniliophthora</taxon>
    </lineage>
</organism>
<accession>A0A0W0G9M6</accession>
<keyword evidence="6" id="KW-0406">Ion transport</keyword>
<keyword evidence="4 9" id="KW-0812">Transmembrane</keyword>
<dbReference type="Pfam" id="PF25539">
    <property type="entry name" value="Bestrophin_2"/>
    <property type="match status" value="2"/>
</dbReference>
<evidence type="ECO:0000256" key="3">
    <source>
        <dbReference type="ARBA" id="ARBA00022475"/>
    </source>
</evidence>
<protein>
    <submittedName>
        <fullName evidence="10">Uncharacterized protein</fullName>
    </submittedName>
</protein>
<proteinExistence type="predicted"/>
<feature type="compositionally biased region" description="Low complexity" evidence="8">
    <location>
        <begin position="399"/>
        <end position="413"/>
    </location>
</feature>
<gene>
    <name evidence="10" type="ORF">WG66_2189</name>
</gene>
<feature type="compositionally biased region" description="Low complexity" evidence="8">
    <location>
        <begin position="462"/>
        <end position="472"/>
    </location>
</feature>
<dbReference type="eggNOG" id="ENOG502SHV8">
    <property type="taxonomic scope" value="Eukaryota"/>
</dbReference>
<dbReference type="PANTHER" id="PTHR33281">
    <property type="entry name" value="UPF0187 PROTEIN YNEE"/>
    <property type="match status" value="1"/>
</dbReference>
<evidence type="ECO:0000256" key="6">
    <source>
        <dbReference type="ARBA" id="ARBA00023065"/>
    </source>
</evidence>
<comment type="subcellular location">
    <subcellularLocation>
        <location evidence="1">Cell membrane</location>
        <topology evidence="1">Multi-pass membrane protein</topology>
    </subcellularLocation>
</comment>
<keyword evidence="2" id="KW-0813">Transport</keyword>
<comment type="caution">
    <text evidence="10">The sequence shown here is derived from an EMBL/GenBank/DDBJ whole genome shotgun (WGS) entry which is preliminary data.</text>
</comment>
<feature type="compositionally biased region" description="Acidic residues" evidence="8">
    <location>
        <begin position="447"/>
        <end position="461"/>
    </location>
</feature>
<evidence type="ECO:0000256" key="8">
    <source>
        <dbReference type="SAM" id="MobiDB-lite"/>
    </source>
</evidence>
<dbReference type="GO" id="GO:0005254">
    <property type="term" value="F:chloride channel activity"/>
    <property type="evidence" value="ECO:0007669"/>
    <property type="project" value="InterPro"/>
</dbReference>
<evidence type="ECO:0000313" key="10">
    <source>
        <dbReference type="EMBL" id="KTB45261.1"/>
    </source>
</evidence>
<feature type="region of interest" description="Disordered" evidence="8">
    <location>
        <begin position="392"/>
        <end position="492"/>
    </location>
</feature>
<dbReference type="EMBL" id="LATX01000739">
    <property type="protein sequence ID" value="KTB45261.1"/>
    <property type="molecule type" value="Genomic_DNA"/>
</dbReference>
<evidence type="ECO:0000256" key="9">
    <source>
        <dbReference type="SAM" id="Phobius"/>
    </source>
</evidence>
<reference evidence="10 11" key="1">
    <citation type="submission" date="2015-12" db="EMBL/GenBank/DDBJ databases">
        <title>Draft genome sequence of Moniliophthora roreri, the causal agent of frosty pod rot of cacao.</title>
        <authorList>
            <person name="Aime M.C."/>
            <person name="Diaz-Valderrama J.R."/>
            <person name="Kijpornyongpan T."/>
            <person name="Phillips-Mora W."/>
        </authorList>
    </citation>
    <scope>NUCLEOTIDE SEQUENCE [LARGE SCALE GENOMIC DNA]</scope>
    <source>
        <strain evidence="10 11">MCA 2952</strain>
    </source>
</reference>
<dbReference type="AlphaFoldDB" id="A0A0W0G9M6"/>
<evidence type="ECO:0000256" key="2">
    <source>
        <dbReference type="ARBA" id="ARBA00022448"/>
    </source>
</evidence>
<dbReference type="InterPro" id="IPR044669">
    <property type="entry name" value="YneE/VCCN1/2-like"/>
</dbReference>
<dbReference type="Proteomes" id="UP000054988">
    <property type="component" value="Unassembled WGS sequence"/>
</dbReference>
<evidence type="ECO:0000256" key="7">
    <source>
        <dbReference type="ARBA" id="ARBA00023136"/>
    </source>
</evidence>
<dbReference type="GO" id="GO:0005886">
    <property type="term" value="C:plasma membrane"/>
    <property type="evidence" value="ECO:0007669"/>
    <property type="project" value="UniProtKB-SubCell"/>
</dbReference>
<evidence type="ECO:0000256" key="5">
    <source>
        <dbReference type="ARBA" id="ARBA00022989"/>
    </source>
</evidence>
<evidence type="ECO:0000313" key="11">
    <source>
        <dbReference type="Proteomes" id="UP000054988"/>
    </source>
</evidence>
<evidence type="ECO:0000256" key="1">
    <source>
        <dbReference type="ARBA" id="ARBA00004651"/>
    </source>
</evidence>
<keyword evidence="3" id="KW-1003">Cell membrane</keyword>
<feature type="transmembrane region" description="Helical" evidence="9">
    <location>
        <begin position="304"/>
        <end position="322"/>
    </location>
</feature>
<keyword evidence="5 9" id="KW-1133">Transmembrane helix</keyword>
<name>A0A0W0G9M6_MONRR</name>
<dbReference type="PANTHER" id="PTHR33281:SF19">
    <property type="entry name" value="VOLTAGE-DEPENDENT ANION CHANNEL-FORMING PROTEIN YNEE"/>
    <property type="match status" value="1"/>
</dbReference>
<sequence>MMTSFELAIPNVMLTVLGVVLGFVISYRAISGYDRYYTGRTAWSDIIKNSRVMARLIWYHVPPCRTPRTPEELQTGKLKRSKGELSKVMAEKRMALDLIEGFAVAVKHHIRGEAGIYFDDLYDLVKPLHPESLTIHTSHFDTVTNLSQPEVDLSPVIEAPLIRSVNSKATNVANQPAAPAPTPNNKVTSPIQHVSDKWQAVLPPKPQTRTHKQRPVLPGTGGGANLPLEILRCLSEWMSVLEERGTVPGTSMGSLMGCVATFEDSLGILEKVVGVPLPFVLSVHIKHTVWIYLFFLPFQLVRMFGWYSIIGVAIAAFIYQGFVTAGEDLEQPFGYEPSDLDLDFFCREVIHIEMARLKRSPCLNAWFSRRWKERILREEEKWKQNQWIRKGIVNDDQDGSSGPAVPSSTSSPTRLIRPNGAHIGRLRSKTIAEAVGKIASTGGGESSDPESSDSEFDDETASESSGSASDSGGAREHDQDTRLVGAGTSNVV</sequence>